<accession>A0ABD2MPE4</accession>
<gene>
    <name evidence="1" type="ORF">HHI36_007393</name>
</gene>
<dbReference type="EMBL" id="JABFTP020000021">
    <property type="protein sequence ID" value="KAL3268269.1"/>
    <property type="molecule type" value="Genomic_DNA"/>
</dbReference>
<name>A0ABD2MPE4_9CUCU</name>
<reference evidence="1 2" key="1">
    <citation type="journal article" date="2021" name="BMC Biol.">
        <title>Horizontally acquired antibacterial genes associated with adaptive radiation of ladybird beetles.</title>
        <authorList>
            <person name="Li H.S."/>
            <person name="Tang X.F."/>
            <person name="Huang Y.H."/>
            <person name="Xu Z.Y."/>
            <person name="Chen M.L."/>
            <person name="Du X.Y."/>
            <person name="Qiu B.Y."/>
            <person name="Chen P.T."/>
            <person name="Zhang W."/>
            <person name="Slipinski A."/>
            <person name="Escalona H.E."/>
            <person name="Waterhouse R.M."/>
            <person name="Zwick A."/>
            <person name="Pang H."/>
        </authorList>
    </citation>
    <scope>NUCLEOTIDE SEQUENCE [LARGE SCALE GENOMIC DNA]</scope>
    <source>
        <strain evidence="1">SYSU2018</strain>
    </source>
</reference>
<proteinExistence type="predicted"/>
<dbReference type="AlphaFoldDB" id="A0ABD2MPE4"/>
<evidence type="ECO:0000313" key="2">
    <source>
        <dbReference type="Proteomes" id="UP001516400"/>
    </source>
</evidence>
<comment type="caution">
    <text evidence="1">The sequence shown here is derived from an EMBL/GenBank/DDBJ whole genome shotgun (WGS) entry which is preliminary data.</text>
</comment>
<evidence type="ECO:0000313" key="1">
    <source>
        <dbReference type="EMBL" id="KAL3268269.1"/>
    </source>
</evidence>
<organism evidence="1 2">
    <name type="scientific">Cryptolaemus montrouzieri</name>
    <dbReference type="NCBI Taxonomy" id="559131"/>
    <lineage>
        <taxon>Eukaryota</taxon>
        <taxon>Metazoa</taxon>
        <taxon>Ecdysozoa</taxon>
        <taxon>Arthropoda</taxon>
        <taxon>Hexapoda</taxon>
        <taxon>Insecta</taxon>
        <taxon>Pterygota</taxon>
        <taxon>Neoptera</taxon>
        <taxon>Endopterygota</taxon>
        <taxon>Coleoptera</taxon>
        <taxon>Polyphaga</taxon>
        <taxon>Cucujiformia</taxon>
        <taxon>Coccinelloidea</taxon>
        <taxon>Coccinellidae</taxon>
        <taxon>Scymninae</taxon>
        <taxon>Scymnini</taxon>
        <taxon>Cryptolaemus</taxon>
    </lineage>
</organism>
<keyword evidence="2" id="KW-1185">Reference proteome</keyword>
<dbReference type="Proteomes" id="UP001516400">
    <property type="component" value="Unassembled WGS sequence"/>
</dbReference>
<protein>
    <submittedName>
        <fullName evidence="1">Uncharacterized protein</fullName>
    </submittedName>
</protein>
<sequence length="141" mass="16019">MSLWQEYMRSRQGEVYKKSVPFRGEWRQLEGICTDSDILISSYSYANMSFPNLTELSPRKSNNIEHIDFTLELLANYLQQLKLGRTPGPDGLTVKFPKRSASTIASPSTQVIPASIAIEKLPSAWKTVQSELSKKWTGNEY</sequence>